<dbReference type="STRING" id="477974.Daud_0832"/>
<dbReference type="EMBL" id="CP000860">
    <property type="protein sequence ID" value="ACA59347.1"/>
    <property type="molecule type" value="Genomic_DNA"/>
</dbReference>
<sequence>MQTRGGVRCLARLSLDEFTLLAEQLVDEVPPRLCRDLNGGFSVLPEEKREQEFFIMGEYIEDGMLGSFVVFYYGSFAAVLGDKPRESWEEELRETIWHELQHHLESLAGVDDLTREEMEALARFREGRLDGDS</sequence>
<dbReference type="InterPro" id="IPR038555">
    <property type="entry name" value="Zincin_1_sf"/>
</dbReference>
<dbReference type="AlphaFoldDB" id="B1I2Y6"/>
<organism evidence="1 2">
    <name type="scientific">Desulforudis audaxviator (strain MP104C)</name>
    <dbReference type="NCBI Taxonomy" id="477974"/>
    <lineage>
        <taxon>Bacteria</taxon>
        <taxon>Bacillati</taxon>
        <taxon>Bacillota</taxon>
        <taxon>Clostridia</taxon>
        <taxon>Thermoanaerobacterales</taxon>
        <taxon>Candidatus Desulforudaceae</taxon>
        <taxon>Candidatus Desulforudis</taxon>
    </lineage>
</organism>
<dbReference type="Gene3D" id="3.30.2010.20">
    <property type="match status" value="1"/>
</dbReference>
<dbReference type="OrthoDB" id="5071at2"/>
<protein>
    <recommendedName>
        <fullName evidence="3">Metallopeptidase family protein</fullName>
    </recommendedName>
</protein>
<dbReference type="KEGG" id="dau:Daud_0832"/>
<dbReference type="CDD" id="cd12953">
    <property type="entry name" value="MMP_TTHA0227"/>
    <property type="match status" value="1"/>
</dbReference>
<dbReference type="Pfam" id="PF06262">
    <property type="entry name" value="Zincin_1"/>
    <property type="match status" value="1"/>
</dbReference>
<gene>
    <name evidence="1" type="ordered locus">Daud_0832</name>
</gene>
<proteinExistence type="predicted"/>
<evidence type="ECO:0008006" key="3">
    <source>
        <dbReference type="Google" id="ProtNLM"/>
    </source>
</evidence>
<reference evidence="2" key="1">
    <citation type="submission" date="2007-10" db="EMBL/GenBank/DDBJ databases">
        <title>Complete sequence of chromosome of Desulforudis audaxviator MP104C.</title>
        <authorList>
            <person name="Copeland A."/>
            <person name="Lucas S."/>
            <person name="Lapidus A."/>
            <person name="Barry K."/>
            <person name="Glavina del Rio T."/>
            <person name="Dalin E."/>
            <person name="Tice H."/>
            <person name="Bruce D."/>
            <person name="Pitluck S."/>
            <person name="Lowry S.R."/>
            <person name="Larimer F."/>
            <person name="Land M.L."/>
            <person name="Hauser L."/>
            <person name="Kyrpides N."/>
            <person name="Ivanova N.N."/>
            <person name="Richardson P."/>
        </authorList>
    </citation>
    <scope>NUCLEOTIDE SEQUENCE [LARGE SCALE GENOMIC DNA]</scope>
    <source>
        <strain evidence="2">MP104C</strain>
    </source>
</reference>
<dbReference type="eggNOG" id="COG3824">
    <property type="taxonomic scope" value="Bacteria"/>
</dbReference>
<keyword evidence="2" id="KW-1185">Reference proteome</keyword>
<evidence type="ECO:0000313" key="1">
    <source>
        <dbReference type="EMBL" id="ACA59347.1"/>
    </source>
</evidence>
<dbReference type="HOGENOM" id="CLU_160603_0_0_9"/>
<reference evidence="1 2" key="2">
    <citation type="journal article" date="2008" name="Science">
        <title>Environmental genomics reveals a single-species ecosystem deep within Earth.</title>
        <authorList>
            <person name="Chivian D."/>
            <person name="Brodie E.L."/>
            <person name="Alm E.J."/>
            <person name="Culley D.E."/>
            <person name="Dehal P.S."/>
            <person name="Desantis T.Z."/>
            <person name="Gihring T.M."/>
            <person name="Lapidus A."/>
            <person name="Lin L.H."/>
            <person name="Lowry S.R."/>
            <person name="Moser D.P."/>
            <person name="Richardson P.M."/>
            <person name="Southam G."/>
            <person name="Wanger G."/>
            <person name="Pratt L.M."/>
            <person name="Andersen G.L."/>
            <person name="Hazen T.C."/>
            <person name="Brockman F.J."/>
            <person name="Arkin A.P."/>
            <person name="Onstott T.C."/>
        </authorList>
    </citation>
    <scope>NUCLEOTIDE SEQUENCE [LARGE SCALE GENOMIC DNA]</scope>
    <source>
        <strain evidence="1 2">MP104C</strain>
    </source>
</reference>
<accession>B1I2Y6</accession>
<evidence type="ECO:0000313" key="2">
    <source>
        <dbReference type="Proteomes" id="UP000008544"/>
    </source>
</evidence>
<dbReference type="InterPro" id="IPR010428">
    <property type="entry name" value="Zincin_1"/>
</dbReference>
<dbReference type="Proteomes" id="UP000008544">
    <property type="component" value="Chromosome"/>
</dbReference>
<dbReference type="SUPFAM" id="SSF55486">
    <property type="entry name" value="Metalloproteases ('zincins'), catalytic domain"/>
    <property type="match status" value="1"/>
</dbReference>
<name>B1I2Y6_DESAP</name>